<dbReference type="GeneID" id="303173723"/>
<gene>
    <name evidence="1" type="ORF">CZ674_10925</name>
</gene>
<sequence>MPATTPETALTELDRSILLFEEEWQGGKSAKSNAIRQRFGISSVQYHHRLAVLVDDPSALRSSPQLVHRLQNVRAKSFGHAR</sequence>
<accession>A0A1R4GCR2</accession>
<dbReference type="OrthoDB" id="3268863at2"/>
<reference evidence="1 2" key="1">
    <citation type="submission" date="2017-02" db="EMBL/GenBank/DDBJ databases">
        <authorList>
            <person name="Peterson S.W."/>
        </authorList>
    </citation>
    <scope>NUCLEOTIDE SEQUENCE [LARGE SCALE GENOMIC DNA]</scope>
    <source>
        <strain evidence="1 2">LMG 22410</strain>
    </source>
</reference>
<dbReference type="AlphaFoldDB" id="A0A1R4GCR2"/>
<evidence type="ECO:0000313" key="2">
    <source>
        <dbReference type="Proteomes" id="UP000195787"/>
    </source>
</evidence>
<dbReference type="EMBL" id="FUHU01000043">
    <property type="protein sequence ID" value="SJM65961.1"/>
    <property type="molecule type" value="Genomic_DNA"/>
</dbReference>
<organism evidence="1 2">
    <name type="scientific">Agrococcus casei LMG 22410</name>
    <dbReference type="NCBI Taxonomy" id="1255656"/>
    <lineage>
        <taxon>Bacteria</taxon>
        <taxon>Bacillati</taxon>
        <taxon>Actinomycetota</taxon>
        <taxon>Actinomycetes</taxon>
        <taxon>Micrococcales</taxon>
        <taxon>Microbacteriaceae</taxon>
        <taxon>Agrococcus</taxon>
    </lineage>
</organism>
<evidence type="ECO:0008006" key="3">
    <source>
        <dbReference type="Google" id="ProtNLM"/>
    </source>
</evidence>
<dbReference type="InterPro" id="IPR021678">
    <property type="entry name" value="DUF3263"/>
</dbReference>
<proteinExistence type="predicted"/>
<protein>
    <recommendedName>
        <fullName evidence="3">DUF3263 domain-containing protein</fullName>
    </recommendedName>
</protein>
<dbReference type="Pfam" id="PF11662">
    <property type="entry name" value="DUF3263"/>
    <property type="match status" value="1"/>
</dbReference>
<keyword evidence="2" id="KW-1185">Reference proteome</keyword>
<dbReference type="Proteomes" id="UP000195787">
    <property type="component" value="Unassembled WGS sequence"/>
</dbReference>
<name>A0A1R4GCR2_9MICO</name>
<dbReference type="RefSeq" id="WP_086992584.1">
    <property type="nucleotide sequence ID" value="NZ_FUHU01000043.1"/>
</dbReference>
<evidence type="ECO:0000313" key="1">
    <source>
        <dbReference type="EMBL" id="SJM65961.1"/>
    </source>
</evidence>